<comment type="cofactor">
    <cofactor evidence="1 10">
        <name>Mg(2+)</name>
        <dbReference type="ChEBI" id="CHEBI:18420"/>
    </cofactor>
</comment>
<accession>A0A1E5QC31</accession>
<keyword evidence="16" id="KW-1185">Reference proteome</keyword>
<dbReference type="AlphaFoldDB" id="A0A1E5QC31"/>
<feature type="region of interest" description="Disordered" evidence="14">
    <location>
        <begin position="1"/>
        <end position="21"/>
    </location>
</feature>
<evidence type="ECO:0000256" key="2">
    <source>
        <dbReference type="ARBA" id="ARBA00003213"/>
    </source>
</evidence>
<comment type="subunit">
    <text evidence="10">Monomer.</text>
</comment>
<evidence type="ECO:0000256" key="1">
    <source>
        <dbReference type="ARBA" id="ARBA00001946"/>
    </source>
</evidence>
<sequence length="330" mass="35807">MSAHDTRSEGPKSEGQGRRSVLIIAGPTASGKSAMAMDVAEHFSGTVINADSMQVYTELREVTARPSIEDEKRVPHRLFGVLSGAEACSAGRWCEMAVAEIESCFETGRLPVLVGGTGMYLKSLVEGLSPIPTIAPAFRDQATARHAQLGADAFKAEVATLDPVSAERLPAGDTQRLIRAWEVSTATGKPLSAWQNEPRIPLLPGVRFAHIALVPPREALYAGIDARFSRMVEAGALDEVRALLALNFDPALPVMKALGVPELSAYLNGELALEDAIAQAQQVSRNYAKRQLTWVRSQLAGAHVLSAQYSKRFREEIFSFVHEFLLTERT</sequence>
<dbReference type="GO" id="GO:0005524">
    <property type="term" value="F:ATP binding"/>
    <property type="evidence" value="ECO:0007669"/>
    <property type="project" value="UniProtKB-UniRule"/>
</dbReference>
<feature type="site" description="Interaction with substrate tRNA" evidence="10">
    <location>
        <position position="117"/>
    </location>
</feature>
<dbReference type="InterPro" id="IPR027417">
    <property type="entry name" value="P-loop_NTPase"/>
</dbReference>
<dbReference type="Gene3D" id="3.40.50.300">
    <property type="entry name" value="P-loop containing nucleotide triphosphate hydrolases"/>
    <property type="match status" value="1"/>
</dbReference>
<comment type="similarity">
    <text evidence="3 10 13">Belongs to the IPP transferase family.</text>
</comment>
<keyword evidence="7 10" id="KW-0067">ATP-binding</keyword>
<proteinExistence type="inferred from homology"/>
<gene>
    <name evidence="10" type="primary">miaA</name>
    <name evidence="15" type="ORF">BEN30_02610</name>
</gene>
<organism evidence="15 16">
    <name type="scientific">Magnetovibrio blakemorei</name>
    <dbReference type="NCBI Taxonomy" id="28181"/>
    <lineage>
        <taxon>Bacteria</taxon>
        <taxon>Pseudomonadati</taxon>
        <taxon>Pseudomonadota</taxon>
        <taxon>Alphaproteobacteria</taxon>
        <taxon>Rhodospirillales</taxon>
        <taxon>Magnetovibrionaceae</taxon>
        <taxon>Magnetovibrio</taxon>
    </lineage>
</organism>
<evidence type="ECO:0000256" key="9">
    <source>
        <dbReference type="ARBA" id="ARBA00049563"/>
    </source>
</evidence>
<dbReference type="Proteomes" id="UP000095347">
    <property type="component" value="Unassembled WGS sequence"/>
</dbReference>
<comment type="catalytic activity">
    <reaction evidence="9 10 11">
        <text>adenosine(37) in tRNA + dimethylallyl diphosphate = N(6)-dimethylallyladenosine(37) in tRNA + diphosphate</text>
        <dbReference type="Rhea" id="RHEA:26482"/>
        <dbReference type="Rhea" id="RHEA-COMP:10162"/>
        <dbReference type="Rhea" id="RHEA-COMP:10375"/>
        <dbReference type="ChEBI" id="CHEBI:33019"/>
        <dbReference type="ChEBI" id="CHEBI:57623"/>
        <dbReference type="ChEBI" id="CHEBI:74411"/>
        <dbReference type="ChEBI" id="CHEBI:74415"/>
        <dbReference type="EC" id="2.5.1.75"/>
    </reaction>
</comment>
<evidence type="ECO:0000313" key="16">
    <source>
        <dbReference type="Proteomes" id="UP000095347"/>
    </source>
</evidence>
<feature type="site" description="Interaction with substrate tRNA" evidence="10">
    <location>
        <position position="139"/>
    </location>
</feature>
<evidence type="ECO:0000256" key="8">
    <source>
        <dbReference type="ARBA" id="ARBA00022842"/>
    </source>
</evidence>
<evidence type="ECO:0000256" key="6">
    <source>
        <dbReference type="ARBA" id="ARBA00022741"/>
    </source>
</evidence>
<dbReference type="NCBIfam" id="TIGR00174">
    <property type="entry name" value="miaA"/>
    <property type="match status" value="1"/>
</dbReference>
<protein>
    <recommendedName>
        <fullName evidence="10">tRNA dimethylallyltransferase</fullName>
        <ecNumber evidence="10">2.5.1.75</ecNumber>
    </recommendedName>
    <alternativeName>
        <fullName evidence="10">Dimethylallyl diphosphate:tRNA dimethylallyltransferase</fullName>
        <shortName evidence="10">DMAPP:tRNA dimethylallyltransferase</shortName>
        <shortName evidence="10">DMATase</shortName>
    </alternativeName>
    <alternativeName>
        <fullName evidence="10">Isopentenyl-diphosphate:tRNA isopentenyltransferase</fullName>
        <shortName evidence="10">IPP transferase</shortName>
        <shortName evidence="10">IPPT</shortName>
        <shortName evidence="10">IPTase</shortName>
    </alternativeName>
</protein>
<dbReference type="EMBL" id="MCGG01000004">
    <property type="protein sequence ID" value="OEJ69546.1"/>
    <property type="molecule type" value="Genomic_DNA"/>
</dbReference>
<dbReference type="PANTHER" id="PTHR11088:SF60">
    <property type="entry name" value="TRNA DIMETHYLALLYLTRANSFERASE"/>
    <property type="match status" value="1"/>
</dbReference>
<dbReference type="GO" id="GO:0052381">
    <property type="term" value="F:tRNA dimethylallyltransferase activity"/>
    <property type="evidence" value="ECO:0007669"/>
    <property type="project" value="UniProtKB-UniRule"/>
</dbReference>
<keyword evidence="5 10" id="KW-0819">tRNA processing</keyword>
<dbReference type="STRING" id="28181.BEN30_02610"/>
<keyword evidence="4 10" id="KW-0808">Transferase</keyword>
<dbReference type="EC" id="2.5.1.75" evidence="10"/>
<evidence type="ECO:0000256" key="4">
    <source>
        <dbReference type="ARBA" id="ARBA00022679"/>
    </source>
</evidence>
<dbReference type="SUPFAM" id="SSF52540">
    <property type="entry name" value="P-loop containing nucleoside triphosphate hydrolases"/>
    <property type="match status" value="1"/>
</dbReference>
<dbReference type="HAMAP" id="MF_00185">
    <property type="entry name" value="IPP_trans"/>
    <property type="match status" value="1"/>
</dbReference>
<comment type="function">
    <text evidence="2 10 12">Catalyzes the transfer of a dimethylallyl group onto the adenine at position 37 in tRNAs that read codons beginning with uridine, leading to the formation of N6-(dimethylallyl)adenosine (i(6)A).</text>
</comment>
<evidence type="ECO:0000256" key="12">
    <source>
        <dbReference type="RuleBase" id="RU003784"/>
    </source>
</evidence>
<dbReference type="Gene3D" id="1.10.20.140">
    <property type="match status" value="1"/>
</dbReference>
<evidence type="ECO:0000256" key="7">
    <source>
        <dbReference type="ARBA" id="ARBA00022840"/>
    </source>
</evidence>
<dbReference type="GO" id="GO:0006400">
    <property type="term" value="P:tRNA modification"/>
    <property type="evidence" value="ECO:0007669"/>
    <property type="project" value="TreeGrafter"/>
</dbReference>
<reference evidence="16" key="1">
    <citation type="submission" date="2016-07" db="EMBL/GenBank/DDBJ databases">
        <authorList>
            <person name="Florea S."/>
            <person name="Webb J.S."/>
            <person name="Jaromczyk J."/>
            <person name="Schardl C.L."/>
        </authorList>
    </citation>
    <scope>NUCLEOTIDE SEQUENCE [LARGE SCALE GENOMIC DNA]</scope>
    <source>
        <strain evidence="16">MV-1</strain>
    </source>
</reference>
<evidence type="ECO:0000256" key="5">
    <source>
        <dbReference type="ARBA" id="ARBA00022694"/>
    </source>
</evidence>
<comment type="caution">
    <text evidence="10">Lacks conserved residue(s) required for the propagation of feature annotation.</text>
</comment>
<evidence type="ECO:0000256" key="14">
    <source>
        <dbReference type="SAM" id="MobiDB-lite"/>
    </source>
</evidence>
<dbReference type="OrthoDB" id="9776390at2"/>
<feature type="region of interest" description="Interaction with substrate tRNA" evidence="10">
    <location>
        <begin position="175"/>
        <end position="179"/>
    </location>
</feature>
<evidence type="ECO:0000256" key="10">
    <source>
        <dbReference type="HAMAP-Rule" id="MF_00185"/>
    </source>
</evidence>
<keyword evidence="6 10" id="KW-0547">Nucleotide-binding</keyword>
<keyword evidence="8 10" id="KW-0460">Magnesium</keyword>
<evidence type="ECO:0000256" key="3">
    <source>
        <dbReference type="ARBA" id="ARBA00005842"/>
    </source>
</evidence>
<feature type="binding site" evidence="10">
    <location>
        <begin position="26"/>
        <end position="33"/>
    </location>
    <ligand>
        <name>ATP</name>
        <dbReference type="ChEBI" id="CHEBI:30616"/>
    </ligand>
</feature>
<name>A0A1E5QC31_9PROT</name>
<evidence type="ECO:0000256" key="13">
    <source>
        <dbReference type="RuleBase" id="RU003785"/>
    </source>
</evidence>
<comment type="caution">
    <text evidence="15">The sequence shown here is derived from an EMBL/GenBank/DDBJ whole genome shotgun (WGS) entry which is preliminary data.</text>
</comment>
<evidence type="ECO:0000313" key="15">
    <source>
        <dbReference type="EMBL" id="OEJ69546.1"/>
    </source>
</evidence>
<feature type="compositionally biased region" description="Basic and acidic residues" evidence="14">
    <location>
        <begin position="1"/>
        <end position="17"/>
    </location>
</feature>
<dbReference type="PANTHER" id="PTHR11088">
    <property type="entry name" value="TRNA DIMETHYLALLYLTRANSFERASE"/>
    <property type="match status" value="1"/>
</dbReference>
<feature type="binding site" evidence="10">
    <location>
        <begin position="28"/>
        <end position="33"/>
    </location>
    <ligand>
        <name>substrate</name>
    </ligand>
</feature>
<evidence type="ECO:0000256" key="11">
    <source>
        <dbReference type="RuleBase" id="RU003783"/>
    </source>
</evidence>
<feature type="region of interest" description="Interaction with substrate tRNA" evidence="10">
    <location>
        <begin position="51"/>
        <end position="54"/>
    </location>
</feature>
<dbReference type="InterPro" id="IPR039657">
    <property type="entry name" value="Dimethylallyltransferase"/>
</dbReference>
<dbReference type="InterPro" id="IPR018022">
    <property type="entry name" value="IPT"/>
</dbReference>
<dbReference type="Pfam" id="PF01715">
    <property type="entry name" value="IPPT"/>
    <property type="match status" value="1"/>
</dbReference>